<name>A0A087PSG6_9PROT</name>
<evidence type="ECO:0000313" key="3">
    <source>
        <dbReference type="EMBL" id="KXV67618.1"/>
    </source>
</evidence>
<evidence type="ECO:0000313" key="4">
    <source>
        <dbReference type="EMBL" id="KXV75719.1"/>
    </source>
</evidence>
<organism evidence="4 7">
    <name type="scientific">Acetobacter malorum</name>
    <dbReference type="NCBI Taxonomy" id="178901"/>
    <lineage>
        <taxon>Bacteria</taxon>
        <taxon>Pseudomonadati</taxon>
        <taxon>Pseudomonadota</taxon>
        <taxon>Alphaproteobacteria</taxon>
        <taxon>Acetobacterales</taxon>
        <taxon>Acetobacteraceae</taxon>
        <taxon>Acetobacter</taxon>
    </lineage>
</organism>
<accession>A0A087PSG6</accession>
<dbReference type="EMBL" id="LHZZ01000502">
    <property type="protein sequence ID" value="KXV75719.1"/>
    <property type="molecule type" value="Genomic_DNA"/>
</dbReference>
<evidence type="ECO:0000313" key="6">
    <source>
        <dbReference type="Proteomes" id="UP000075526"/>
    </source>
</evidence>
<evidence type="ECO:0000313" key="5">
    <source>
        <dbReference type="Proteomes" id="UP000075377"/>
    </source>
</evidence>
<reference evidence="5 6" key="1">
    <citation type="submission" date="2015-06" db="EMBL/GenBank/DDBJ databases">
        <title>Improved classification and identification of acetic acid bacteria using matrix-assisted laser desorption/ionization time-of-flight mass spectrometry; Gluconobacter nephelii and Gluconobacter uchimurae are later heterotypic synonyms of Gluconobacter japonicus and Gluconobacter oxydans, respectively.</title>
        <authorList>
            <person name="Li L."/>
            <person name="Cleenwerck I."/>
            <person name="De Vuyst L."/>
            <person name="Vandamme P."/>
        </authorList>
    </citation>
    <scope>NUCLEOTIDE SEQUENCE [LARGE SCALE GENOMIC DNA]</scope>
    <source>
        <strain evidence="2 6">LMG 1552</strain>
        <strain evidence="4 7">LMG 1604</strain>
        <strain evidence="3 5">LMG 1699</strain>
    </source>
</reference>
<evidence type="ECO:0000256" key="1">
    <source>
        <dbReference type="SAM" id="Phobius"/>
    </source>
</evidence>
<gene>
    <name evidence="2" type="ORF">AD933_11640</name>
    <name evidence="3" type="ORF">AD951_15405</name>
    <name evidence="4" type="ORF">AD953_06440</name>
</gene>
<proteinExistence type="predicted"/>
<evidence type="ECO:0000313" key="2">
    <source>
        <dbReference type="EMBL" id="KXV14552.1"/>
    </source>
</evidence>
<feature type="transmembrane region" description="Helical" evidence="1">
    <location>
        <begin position="6"/>
        <end position="25"/>
    </location>
</feature>
<dbReference type="EMBL" id="LHZX01000318">
    <property type="protein sequence ID" value="KXV67618.1"/>
    <property type="molecule type" value="Genomic_DNA"/>
</dbReference>
<dbReference type="RefSeq" id="WP_043550617.1">
    <property type="nucleotide sequence ID" value="NZ_CALAZD010000143.1"/>
</dbReference>
<comment type="caution">
    <text evidence="4">The sequence shown here is derived from an EMBL/GenBank/DDBJ whole genome shotgun (WGS) entry which is preliminary data.</text>
</comment>
<dbReference type="Proteomes" id="UP000075538">
    <property type="component" value="Unassembled WGS sequence"/>
</dbReference>
<keyword evidence="1" id="KW-0472">Membrane</keyword>
<dbReference type="Proteomes" id="UP000075377">
    <property type="component" value="Unassembled WGS sequence"/>
</dbReference>
<dbReference type="Proteomes" id="UP000075526">
    <property type="component" value="Unassembled WGS sequence"/>
</dbReference>
<dbReference type="EMBL" id="LHZF01000172">
    <property type="protein sequence ID" value="KXV14552.1"/>
    <property type="molecule type" value="Genomic_DNA"/>
</dbReference>
<dbReference type="GeneID" id="29558088"/>
<protein>
    <submittedName>
        <fullName evidence="4">Uncharacterized protein</fullName>
    </submittedName>
</protein>
<keyword evidence="1" id="KW-1133">Transmembrane helix</keyword>
<dbReference type="OrthoDB" id="7222977at2"/>
<dbReference type="PATRIC" id="fig|178901.10.peg.1147"/>
<sequence>MLFLEIAVVLLAISASAFGVFLHFWSKRKIADLEADILKLQEKGVNVQMDSLLKTAKTPEQKEA</sequence>
<evidence type="ECO:0000313" key="7">
    <source>
        <dbReference type="Proteomes" id="UP000075538"/>
    </source>
</evidence>
<dbReference type="AlphaFoldDB" id="A0A087PSG6"/>
<keyword evidence="1" id="KW-0812">Transmembrane</keyword>